<organism evidence="5">
    <name type="scientific">Proteinivorax tanatarense</name>
    <dbReference type="NCBI Taxonomy" id="1260629"/>
    <lineage>
        <taxon>Bacteria</taxon>
        <taxon>Bacillati</taxon>
        <taxon>Bacillota</taxon>
        <taxon>Clostridia</taxon>
        <taxon>Eubacteriales</taxon>
        <taxon>Proteinivoracaceae</taxon>
        <taxon>Proteinivorax</taxon>
    </lineage>
</organism>
<dbReference type="GO" id="GO:0016787">
    <property type="term" value="F:hydrolase activity"/>
    <property type="evidence" value="ECO:0007669"/>
    <property type="project" value="UniProtKB-KW"/>
</dbReference>
<dbReference type="InterPro" id="IPR019079">
    <property type="entry name" value="Capsule_synth_CapA"/>
</dbReference>
<reference evidence="5" key="2">
    <citation type="submission" date="2024-06" db="EMBL/GenBank/DDBJ databases">
        <authorList>
            <person name="Petrova K.O."/>
            <person name="Toshchakov S.V."/>
            <person name="Boltjanskaja Y.V."/>
            <person name="Kevbrin V."/>
        </authorList>
    </citation>
    <scope>NUCLEOTIDE SEQUENCE</scope>
    <source>
        <strain evidence="5">Z-910T</strain>
    </source>
</reference>
<evidence type="ECO:0000259" key="4">
    <source>
        <dbReference type="SMART" id="SM00854"/>
    </source>
</evidence>
<proteinExistence type="inferred from homology"/>
<feature type="domain" description="Capsule synthesis protein CapA" evidence="4">
    <location>
        <begin position="55"/>
        <end position="319"/>
    </location>
</feature>
<dbReference type="InterPro" id="IPR052169">
    <property type="entry name" value="CW_Biosynth-Accessory"/>
</dbReference>
<dbReference type="PANTHER" id="PTHR33393">
    <property type="entry name" value="POLYGLUTAMINE SYNTHESIS ACCESSORY PROTEIN RV0574C-RELATED"/>
    <property type="match status" value="1"/>
</dbReference>
<keyword evidence="5" id="KW-0378">Hydrolase</keyword>
<dbReference type="SMART" id="SM00854">
    <property type="entry name" value="PGA_cap"/>
    <property type="match status" value="1"/>
</dbReference>
<dbReference type="EMBL" id="CP158367">
    <property type="protein sequence ID" value="XBX74857.1"/>
    <property type="molecule type" value="Genomic_DNA"/>
</dbReference>
<dbReference type="InterPro" id="IPR029052">
    <property type="entry name" value="Metallo-depent_PP-like"/>
</dbReference>
<dbReference type="CDD" id="cd07381">
    <property type="entry name" value="MPP_CapA"/>
    <property type="match status" value="1"/>
</dbReference>
<feature type="region of interest" description="Disordered" evidence="2">
    <location>
        <begin position="28"/>
        <end position="49"/>
    </location>
</feature>
<dbReference type="PANTHER" id="PTHR33393:SF12">
    <property type="entry name" value="CAPSULE BIOSYNTHESIS PROTEIN CAPA"/>
    <property type="match status" value="1"/>
</dbReference>
<dbReference type="SUPFAM" id="SSF56300">
    <property type="entry name" value="Metallo-dependent phosphatases"/>
    <property type="match status" value="1"/>
</dbReference>
<evidence type="ECO:0000256" key="1">
    <source>
        <dbReference type="ARBA" id="ARBA00005662"/>
    </source>
</evidence>
<dbReference type="Gene3D" id="3.60.21.10">
    <property type="match status" value="1"/>
</dbReference>
<dbReference type="EC" id="3.1.-.-" evidence="5"/>
<dbReference type="PROSITE" id="PS51257">
    <property type="entry name" value="PROKAR_LIPOPROTEIN"/>
    <property type="match status" value="1"/>
</dbReference>
<feature type="signal peptide" evidence="3">
    <location>
        <begin position="1"/>
        <end position="26"/>
    </location>
</feature>
<reference evidence="5" key="1">
    <citation type="journal article" date="2013" name="Extremophiles">
        <title>Proteinivorax tanatarense gen. nov., sp. nov., an anaerobic, haloalkaliphilic, proteolytic bacterium isolated from a decaying algal bloom, and proposal of Proteinivoraceae fam. nov.</title>
        <authorList>
            <person name="Kevbrin V."/>
            <person name="Boltyanskaya Y."/>
            <person name="Zhilina T."/>
            <person name="Kolganova T."/>
            <person name="Lavrentjeva E."/>
            <person name="Kuznetsov B."/>
        </authorList>
    </citation>
    <scope>NUCLEOTIDE SEQUENCE</scope>
    <source>
        <strain evidence="5">Z-910T</strain>
    </source>
</reference>
<accession>A0AAU7VLC1</accession>
<name>A0AAU7VLC1_9FIRM</name>
<gene>
    <name evidence="5" type="ORF">PRVXT_002918</name>
</gene>
<sequence length="427" mass="48205">MKKILNITFVVICVFLLSACTTDVNVDEPKEDKEEKTVENKDDNKPELPEPVTIQISAVGDVMAHQPQINAQYDQGTGEYDFNNNFKYIKPHIQDSDLALANLETTLAGHERGYSGFPLFNAPDELAEGLFKAGFHGISTSNNHTYDTGKSGMLRTLDVLEKKGLASIGTRRSKEEKSYEIFDVDGIKVGVSAYTYETPIVNGHRTINGITIPHTVEPLIDSFSYQNLDEDLKTMVQRVEKMEEEGAEVIIFYMHWGSEYHREPNSYQQKISQSLADSGVDIIFGSHPHVVQPIQWYESTDGEHETLVVYSMGNFISNQRYETLENRYTEDGLIVNVNITKDVSKNKIEIESVTIIPTWVNRYLKEGKYVYEIIPLTEAVSSPEKFNLTGQALKRAKQSKTTTVEHVLGENIKNVFLDSEYTLPVAN</sequence>
<feature type="chain" id="PRO_5043650013" evidence="3">
    <location>
        <begin position="27"/>
        <end position="427"/>
    </location>
</feature>
<dbReference type="AlphaFoldDB" id="A0AAU7VLC1"/>
<dbReference type="Pfam" id="PF09587">
    <property type="entry name" value="PGA_cap"/>
    <property type="match status" value="1"/>
</dbReference>
<dbReference type="RefSeq" id="WP_350343606.1">
    <property type="nucleotide sequence ID" value="NZ_CP158367.1"/>
</dbReference>
<evidence type="ECO:0000313" key="5">
    <source>
        <dbReference type="EMBL" id="XBX74857.1"/>
    </source>
</evidence>
<protein>
    <submittedName>
        <fullName evidence="5">CapA family protein</fullName>
        <ecNumber evidence="5">3.1.-.-</ecNumber>
    </submittedName>
</protein>
<evidence type="ECO:0000256" key="3">
    <source>
        <dbReference type="SAM" id="SignalP"/>
    </source>
</evidence>
<comment type="similarity">
    <text evidence="1">Belongs to the CapA family.</text>
</comment>
<evidence type="ECO:0000256" key="2">
    <source>
        <dbReference type="SAM" id="MobiDB-lite"/>
    </source>
</evidence>
<keyword evidence="3" id="KW-0732">Signal</keyword>
<feature type="compositionally biased region" description="Basic and acidic residues" evidence="2">
    <location>
        <begin position="28"/>
        <end position="48"/>
    </location>
</feature>